<accession>A0AAI9ZUX2</accession>
<sequence length="95" mass="10251">MACVAKIQGCLILGCSLTKMALLPLRASVMHPLAKTIKYCTVTRRPPRDSLGNILPLQYTNAFDFAVAVVANTPALGRVARRGTPRLFAQKGTQP</sequence>
<dbReference type="RefSeq" id="XP_060445689.1">
    <property type="nucleotide sequence ID" value="XM_060590308.1"/>
</dbReference>
<comment type="caution">
    <text evidence="1">The sequence shown here is derived from an EMBL/GenBank/DDBJ whole genome shotgun (WGS) entry which is preliminary data.</text>
</comment>
<reference evidence="1" key="1">
    <citation type="submission" date="2021-06" db="EMBL/GenBank/DDBJ databases">
        <title>Comparative genomics, transcriptomics and evolutionary studies reveal genomic signatures of adaptation to plant cell wall in hemibiotrophic fungi.</title>
        <authorList>
            <consortium name="DOE Joint Genome Institute"/>
            <person name="Baroncelli R."/>
            <person name="Diaz J.F."/>
            <person name="Benocci T."/>
            <person name="Peng M."/>
            <person name="Battaglia E."/>
            <person name="Haridas S."/>
            <person name="Andreopoulos W."/>
            <person name="Labutti K."/>
            <person name="Pangilinan J."/>
            <person name="Floch G.L."/>
            <person name="Makela M.R."/>
            <person name="Henrissat B."/>
            <person name="Grigoriev I.V."/>
            <person name="Crouch J.A."/>
            <person name="De Vries R.P."/>
            <person name="Sukno S.A."/>
            <person name="Thon M.R."/>
        </authorList>
    </citation>
    <scope>NUCLEOTIDE SEQUENCE</scope>
    <source>
        <strain evidence="1">CBS 102054</strain>
    </source>
</reference>
<name>A0AAI9ZUX2_9PEZI</name>
<dbReference type="GeneID" id="85475170"/>
<gene>
    <name evidence="1" type="ORF">BDP81DRAFT_426590</name>
</gene>
<dbReference type="AlphaFoldDB" id="A0AAI9ZUX2"/>
<proteinExistence type="predicted"/>
<dbReference type="Proteomes" id="UP001243989">
    <property type="component" value="Unassembled WGS sequence"/>
</dbReference>
<evidence type="ECO:0000313" key="1">
    <source>
        <dbReference type="EMBL" id="KAK1637082.1"/>
    </source>
</evidence>
<organism evidence="1 2">
    <name type="scientific">Colletotrichum phormii</name>
    <dbReference type="NCBI Taxonomy" id="359342"/>
    <lineage>
        <taxon>Eukaryota</taxon>
        <taxon>Fungi</taxon>
        <taxon>Dikarya</taxon>
        <taxon>Ascomycota</taxon>
        <taxon>Pezizomycotina</taxon>
        <taxon>Sordariomycetes</taxon>
        <taxon>Hypocreomycetidae</taxon>
        <taxon>Glomerellales</taxon>
        <taxon>Glomerellaceae</taxon>
        <taxon>Colletotrichum</taxon>
        <taxon>Colletotrichum acutatum species complex</taxon>
    </lineage>
</organism>
<keyword evidence="2" id="KW-1185">Reference proteome</keyword>
<dbReference type="EMBL" id="JAHMHQ010000009">
    <property type="protein sequence ID" value="KAK1637082.1"/>
    <property type="molecule type" value="Genomic_DNA"/>
</dbReference>
<protein>
    <submittedName>
        <fullName evidence="1">Uncharacterized protein</fullName>
    </submittedName>
</protein>
<evidence type="ECO:0000313" key="2">
    <source>
        <dbReference type="Proteomes" id="UP001243989"/>
    </source>
</evidence>